<keyword evidence="2" id="KW-0378">Hydrolase</keyword>
<dbReference type="Proteomes" id="UP000621560">
    <property type="component" value="Unassembled WGS sequence"/>
</dbReference>
<dbReference type="Gene3D" id="3.20.20.80">
    <property type="entry name" value="Glycosidases"/>
    <property type="match status" value="1"/>
</dbReference>
<dbReference type="InterPro" id="IPR017853">
    <property type="entry name" value="GH"/>
</dbReference>
<accession>A0A927BNN1</accession>
<feature type="domain" description="Glycoside hydrolase family 20 catalytic" evidence="3">
    <location>
        <begin position="64"/>
        <end position="157"/>
    </location>
</feature>
<dbReference type="EMBL" id="JACXIZ010000006">
    <property type="protein sequence ID" value="MBD2843866.1"/>
    <property type="molecule type" value="Genomic_DNA"/>
</dbReference>
<dbReference type="InterPro" id="IPR015883">
    <property type="entry name" value="Glyco_hydro_20_cat"/>
</dbReference>
<evidence type="ECO:0000313" key="5">
    <source>
        <dbReference type="Proteomes" id="UP000621560"/>
    </source>
</evidence>
<dbReference type="PANTHER" id="PTHR21040:SF8">
    <property type="entry name" value="BCDNA.GH04120"/>
    <property type="match status" value="1"/>
</dbReference>
<reference evidence="4" key="1">
    <citation type="submission" date="2020-09" db="EMBL/GenBank/DDBJ databases">
        <title>A novel bacterium of genus Paenibacillus, isolated from South China Sea.</title>
        <authorList>
            <person name="Huang H."/>
            <person name="Mo K."/>
            <person name="Hu Y."/>
        </authorList>
    </citation>
    <scope>NUCLEOTIDE SEQUENCE</scope>
    <source>
        <strain evidence="4">IB182496</strain>
    </source>
</reference>
<evidence type="ECO:0000313" key="4">
    <source>
        <dbReference type="EMBL" id="MBD2843866.1"/>
    </source>
</evidence>
<dbReference type="InterPro" id="IPR038901">
    <property type="entry name" value="HEXDC-like"/>
</dbReference>
<organism evidence="4 5">
    <name type="scientific">Paenibacillus sabuli</name>
    <dbReference type="NCBI Taxonomy" id="2772509"/>
    <lineage>
        <taxon>Bacteria</taxon>
        <taxon>Bacillati</taxon>
        <taxon>Bacillota</taxon>
        <taxon>Bacilli</taxon>
        <taxon>Bacillales</taxon>
        <taxon>Paenibacillaceae</taxon>
        <taxon>Paenibacillus</taxon>
    </lineage>
</organism>
<comment type="similarity">
    <text evidence="1">Belongs to the glycosyl hydrolase 20 family.</text>
</comment>
<dbReference type="SUPFAM" id="SSF51445">
    <property type="entry name" value="(Trans)glycosidases"/>
    <property type="match status" value="1"/>
</dbReference>
<dbReference type="GO" id="GO:0005975">
    <property type="term" value="P:carbohydrate metabolic process"/>
    <property type="evidence" value="ECO:0007669"/>
    <property type="project" value="InterPro"/>
</dbReference>
<keyword evidence="5" id="KW-1185">Reference proteome</keyword>
<gene>
    <name evidence="4" type="ORF">IDH44_01565</name>
</gene>
<dbReference type="PANTHER" id="PTHR21040">
    <property type="entry name" value="BCDNA.GH04120"/>
    <property type="match status" value="1"/>
</dbReference>
<evidence type="ECO:0000256" key="1">
    <source>
        <dbReference type="ARBA" id="ARBA00006285"/>
    </source>
</evidence>
<dbReference type="GO" id="GO:0004563">
    <property type="term" value="F:beta-N-acetylhexosaminidase activity"/>
    <property type="evidence" value="ECO:0007669"/>
    <property type="project" value="UniProtKB-ARBA"/>
</dbReference>
<evidence type="ECO:0000256" key="2">
    <source>
        <dbReference type="ARBA" id="ARBA00022801"/>
    </source>
</evidence>
<evidence type="ECO:0000259" key="3">
    <source>
        <dbReference type="Pfam" id="PF00728"/>
    </source>
</evidence>
<protein>
    <submittedName>
        <fullName evidence="4">Family 20 glycosylhydrolase</fullName>
    </submittedName>
</protein>
<proteinExistence type="inferred from homology"/>
<dbReference type="AlphaFoldDB" id="A0A927BNN1"/>
<sequence length="550" mass="62422">MMNGARKTHFDRRYFHFDFARERIYHEQEMNELLDILAALGYNGLCVYVEGALDFEAFPGSIRPGVLTRDNVRWLVEACCKRGMVCIPMTNLVGHMEHFMVQERFAHLAKGELYQLDFARSEAEAFALTIVDDFIDMFATDVLHIGGDEVELEEAEQGAYARFLAALCHKLLDRGVRPGIWSDMIWMNPQLIDFFPKEVEVYDWNYYGHRSASLSMWKSKGFERIYACPCENSWEGFINAQRISGHLKSQLEPDVELDEIEAFLQDAVDTEIRNGVITTWSHEYGNPFWAQLVPIARAGLFMSGDWVPGAPIDEQVELLLFGRHTPYTAVTRTLQTLVQKPLQDLRSVLDPGTARKALYHRGKLFDLLDAAPDIGPGLITSFERALPAITEQLTAWTPASYREELCHMALELSVANIRAAIELLRVGSQASAHYKQAAELQYVNREESAACLRQAIRTFAPLLAAYDALAEVLDAVSEASGHSRSDAVRLQHRKQDIVHMIRGIERCISFVNGKADQGQLPLPAWKKYIRYCVMLQPIRGYPVLEDESAR</sequence>
<dbReference type="Pfam" id="PF00728">
    <property type="entry name" value="Glyco_hydro_20"/>
    <property type="match status" value="1"/>
</dbReference>
<name>A0A927BNN1_9BACL</name>
<comment type="caution">
    <text evidence="4">The sequence shown here is derived from an EMBL/GenBank/DDBJ whole genome shotgun (WGS) entry which is preliminary data.</text>
</comment>